<evidence type="ECO:0000313" key="10">
    <source>
        <dbReference type="Proteomes" id="UP000288216"/>
    </source>
</evidence>
<evidence type="ECO:0000256" key="2">
    <source>
        <dbReference type="ARBA" id="ARBA00022729"/>
    </source>
</evidence>
<evidence type="ECO:0000256" key="4">
    <source>
        <dbReference type="ARBA" id="ARBA00023157"/>
    </source>
</evidence>
<accession>A0A401PMY6</accession>
<keyword evidence="2 6" id="KW-0732">Signal</keyword>
<dbReference type="InterPro" id="IPR011489">
    <property type="entry name" value="EMI_domain"/>
</dbReference>
<evidence type="ECO:0000259" key="8">
    <source>
        <dbReference type="PROSITE" id="PS51041"/>
    </source>
</evidence>
<dbReference type="AlphaFoldDB" id="A0A401PMY6"/>
<dbReference type="STRING" id="75743.A0A401PMY6"/>
<dbReference type="PROSITE" id="PS01187">
    <property type="entry name" value="EGF_CA"/>
    <property type="match status" value="1"/>
</dbReference>
<dbReference type="SMART" id="SM00181">
    <property type="entry name" value="EGF"/>
    <property type="match status" value="3"/>
</dbReference>
<dbReference type="InterPro" id="IPR009030">
    <property type="entry name" value="Growth_fac_rcpt_cys_sf"/>
</dbReference>
<keyword evidence="10" id="KW-1185">Reference proteome</keyword>
<dbReference type="Pfam" id="PF07546">
    <property type="entry name" value="EMI"/>
    <property type="match status" value="1"/>
</dbReference>
<feature type="domain" description="EGF-like" evidence="7">
    <location>
        <begin position="185"/>
        <end position="225"/>
    </location>
</feature>
<reference evidence="9 10" key="1">
    <citation type="journal article" date="2018" name="Nat. Ecol. Evol.">
        <title>Shark genomes provide insights into elasmobranch evolution and the origin of vertebrates.</title>
        <authorList>
            <person name="Hara Y"/>
            <person name="Yamaguchi K"/>
            <person name="Onimaru K"/>
            <person name="Kadota M"/>
            <person name="Koyanagi M"/>
            <person name="Keeley SD"/>
            <person name="Tatsumi K"/>
            <person name="Tanaka K"/>
            <person name="Motone F"/>
            <person name="Kageyama Y"/>
            <person name="Nozu R"/>
            <person name="Adachi N"/>
            <person name="Nishimura O"/>
            <person name="Nakagawa R"/>
            <person name="Tanegashima C"/>
            <person name="Kiyatake I"/>
            <person name="Matsumoto R"/>
            <person name="Murakumo K"/>
            <person name="Nishida K"/>
            <person name="Terakita A"/>
            <person name="Kuratani S"/>
            <person name="Sato K"/>
            <person name="Hyodo S Kuraku.S."/>
        </authorList>
    </citation>
    <scope>NUCLEOTIDE SEQUENCE [LARGE SCALE GENOMIC DNA]</scope>
</reference>
<dbReference type="Pfam" id="PF14670">
    <property type="entry name" value="FXa_inhibition"/>
    <property type="match status" value="1"/>
</dbReference>
<dbReference type="PROSITE" id="PS00022">
    <property type="entry name" value="EGF_1"/>
    <property type="match status" value="1"/>
</dbReference>
<evidence type="ECO:0000259" key="7">
    <source>
        <dbReference type="PROSITE" id="PS50026"/>
    </source>
</evidence>
<evidence type="ECO:0000256" key="1">
    <source>
        <dbReference type="ARBA" id="ARBA00022536"/>
    </source>
</evidence>
<dbReference type="FunFam" id="2.10.25.10:FF:000240">
    <property type="entry name" value="Vitamin K-dependent protein S"/>
    <property type="match status" value="1"/>
</dbReference>
<dbReference type="PANTHER" id="PTHR24034:SF209">
    <property type="entry name" value="EGF-LIKE DOMAIN-CONTAINING PROTEIN"/>
    <property type="match status" value="1"/>
</dbReference>
<evidence type="ECO:0000313" key="9">
    <source>
        <dbReference type="EMBL" id="GCB74441.1"/>
    </source>
</evidence>
<dbReference type="PROSITE" id="PS51041">
    <property type="entry name" value="EMI"/>
    <property type="match status" value="1"/>
</dbReference>
<gene>
    <name evidence="9" type="ORF">scyTo_0003531</name>
</gene>
<feature type="signal peptide" evidence="6">
    <location>
        <begin position="1"/>
        <end position="20"/>
    </location>
</feature>
<evidence type="ECO:0000256" key="5">
    <source>
        <dbReference type="PROSITE-ProRule" id="PRU00076"/>
    </source>
</evidence>
<name>A0A401PMY6_SCYTO</name>
<dbReference type="InterPro" id="IPR018097">
    <property type="entry name" value="EGF_Ca-bd_CS"/>
</dbReference>
<evidence type="ECO:0008006" key="11">
    <source>
        <dbReference type="Google" id="ProtNLM"/>
    </source>
</evidence>
<feature type="chain" id="PRO_5019433901" description="EGF-like domain-containing protein" evidence="6">
    <location>
        <begin position="21"/>
        <end position="229"/>
    </location>
</feature>
<dbReference type="InterPro" id="IPR026823">
    <property type="entry name" value="cEGF"/>
</dbReference>
<keyword evidence="3" id="KW-0677">Repeat</keyword>
<dbReference type="EMBL" id="BFAA01000970">
    <property type="protein sequence ID" value="GCB74441.1"/>
    <property type="molecule type" value="Genomic_DNA"/>
</dbReference>
<dbReference type="Proteomes" id="UP000288216">
    <property type="component" value="Unassembled WGS sequence"/>
</dbReference>
<dbReference type="PROSITE" id="PS50026">
    <property type="entry name" value="EGF_3"/>
    <property type="match status" value="2"/>
</dbReference>
<dbReference type="GO" id="GO:0005509">
    <property type="term" value="F:calcium ion binding"/>
    <property type="evidence" value="ECO:0007669"/>
    <property type="project" value="InterPro"/>
</dbReference>
<feature type="disulfide bond" evidence="5">
    <location>
        <begin position="132"/>
        <end position="141"/>
    </location>
</feature>
<dbReference type="PROSITE" id="PS01186">
    <property type="entry name" value="EGF_2"/>
    <property type="match status" value="2"/>
</dbReference>
<feature type="domain" description="EGF-like" evidence="7">
    <location>
        <begin position="107"/>
        <end position="142"/>
    </location>
</feature>
<dbReference type="InterPro" id="IPR001881">
    <property type="entry name" value="EGF-like_Ca-bd_dom"/>
</dbReference>
<keyword evidence="1 5" id="KW-0245">EGF-like domain</keyword>
<comment type="caution">
    <text evidence="9">The sequence shown here is derived from an EMBL/GenBank/DDBJ whole genome shotgun (WGS) entry which is preliminary data.</text>
</comment>
<dbReference type="PROSITE" id="PS00010">
    <property type="entry name" value="ASX_HYDROXYL"/>
    <property type="match status" value="1"/>
</dbReference>
<dbReference type="OrthoDB" id="409374at2759"/>
<keyword evidence="4 5" id="KW-1015">Disulfide bond</keyword>
<comment type="caution">
    <text evidence="5">Lacks conserved residue(s) required for the propagation of feature annotation.</text>
</comment>
<dbReference type="SUPFAM" id="SSF57184">
    <property type="entry name" value="Growth factor receptor domain"/>
    <property type="match status" value="1"/>
</dbReference>
<organism evidence="9 10">
    <name type="scientific">Scyliorhinus torazame</name>
    <name type="common">Cloudy catshark</name>
    <name type="synonym">Catulus torazame</name>
    <dbReference type="NCBI Taxonomy" id="75743"/>
    <lineage>
        <taxon>Eukaryota</taxon>
        <taxon>Metazoa</taxon>
        <taxon>Chordata</taxon>
        <taxon>Craniata</taxon>
        <taxon>Vertebrata</taxon>
        <taxon>Chondrichthyes</taxon>
        <taxon>Elasmobranchii</taxon>
        <taxon>Galeomorphii</taxon>
        <taxon>Galeoidea</taxon>
        <taxon>Carcharhiniformes</taxon>
        <taxon>Scyliorhinidae</taxon>
        <taxon>Scyliorhinus</taxon>
    </lineage>
</organism>
<dbReference type="InterPro" id="IPR000152">
    <property type="entry name" value="EGF-type_Asp/Asn_hydroxyl_site"/>
</dbReference>
<dbReference type="PANTHER" id="PTHR24034">
    <property type="entry name" value="EGF-LIKE DOMAIN-CONTAINING PROTEIN"/>
    <property type="match status" value="1"/>
</dbReference>
<dbReference type="Gene3D" id="2.10.25.10">
    <property type="entry name" value="Laminin"/>
    <property type="match status" value="3"/>
</dbReference>
<dbReference type="FunFam" id="2.10.25.10:FF:001129">
    <property type="entry name" value="Predicted protein"/>
    <property type="match status" value="1"/>
</dbReference>
<feature type="domain" description="EMI" evidence="8">
    <location>
        <begin position="27"/>
        <end position="108"/>
    </location>
</feature>
<evidence type="ECO:0000256" key="6">
    <source>
        <dbReference type="SAM" id="SignalP"/>
    </source>
</evidence>
<dbReference type="InterPro" id="IPR000742">
    <property type="entry name" value="EGF"/>
</dbReference>
<dbReference type="OMA" id="HYERRTS"/>
<evidence type="ECO:0000256" key="3">
    <source>
        <dbReference type="ARBA" id="ARBA00022737"/>
    </source>
</evidence>
<sequence>MDFKVVLIYLHYLLLRPAASLELRAEMPHVCMEQELAMVGHRQPCVQAFTRMVKVWKQGCTAQRWCVGYERRTGYYTAYRQVYNVELQTIYKCCPGWNQQNEESGCLHPTCAIGTCFNGGKCAEGISQVCQCPEGFQGPRCQYDVNECVTENGGCQDQCCNTIGSYYCKCPTGQRLATNGKFCQDVDECTVVNGGCQQSCVNTQGSFYCECEPGYKIHADGRTCIMNWH</sequence>
<dbReference type="SMART" id="SM00179">
    <property type="entry name" value="EGF_CA"/>
    <property type="match status" value="2"/>
</dbReference>
<dbReference type="InterPro" id="IPR050751">
    <property type="entry name" value="ECM_structural_protein"/>
</dbReference>
<dbReference type="Pfam" id="PF12662">
    <property type="entry name" value="cEGF"/>
    <property type="match status" value="1"/>
</dbReference>
<dbReference type="FunFam" id="2.10.25.10:FF:000010">
    <property type="entry name" value="Pro-epidermal growth factor"/>
    <property type="match status" value="1"/>
</dbReference>
<protein>
    <recommendedName>
        <fullName evidence="11">EGF-like domain-containing protein</fullName>
    </recommendedName>
</protein>
<proteinExistence type="predicted"/>